<comment type="caution">
    <text evidence="2">The sequence shown here is derived from an EMBL/GenBank/DDBJ whole genome shotgun (WGS) entry which is preliminary data.</text>
</comment>
<protein>
    <submittedName>
        <fullName evidence="2">Uncharacterized protein</fullName>
    </submittedName>
</protein>
<sequence length="260" mass="29766">MASLKCVVVLCLLHVCVQSIQGDVNPAVLARMIQYFDDNVQPRTKPDVQYAIAIFVPQSQCTQEGSDIQTVFSTEDAEHVREILTNGEKCVLCTPSQNVIAARPTPKPKPVEHAEHFLLYPVGNSPMDKLLALADQNSCIVFYSYNSPCVTKCIQSTDNILPGLSNWKNIRKDAMNVFVFEKIWQKDTWRKDMEKDLLKIHAEVPLYRCDINDNVMQCQNCVEKNTGKVIPFCLPEKKSLLFYFRKMLLSMFKRAWRVNE</sequence>
<evidence type="ECO:0000256" key="1">
    <source>
        <dbReference type="SAM" id="SignalP"/>
    </source>
</evidence>
<dbReference type="Proteomes" id="UP001364617">
    <property type="component" value="Unassembled WGS sequence"/>
</dbReference>
<dbReference type="AlphaFoldDB" id="A0AAN9DDC0"/>
<organism evidence="2 3">
    <name type="scientific">Phoxinus phoxinus</name>
    <name type="common">Eurasian minnow</name>
    <dbReference type="NCBI Taxonomy" id="58324"/>
    <lineage>
        <taxon>Eukaryota</taxon>
        <taxon>Metazoa</taxon>
        <taxon>Chordata</taxon>
        <taxon>Craniata</taxon>
        <taxon>Vertebrata</taxon>
        <taxon>Euteleostomi</taxon>
        <taxon>Actinopterygii</taxon>
        <taxon>Neopterygii</taxon>
        <taxon>Teleostei</taxon>
        <taxon>Ostariophysi</taxon>
        <taxon>Cypriniformes</taxon>
        <taxon>Leuciscidae</taxon>
        <taxon>Phoxininae</taxon>
        <taxon>Phoxinus</taxon>
    </lineage>
</organism>
<accession>A0AAN9DDC0</accession>
<keyword evidence="3" id="KW-1185">Reference proteome</keyword>
<dbReference type="InterPro" id="IPR040958">
    <property type="entry name" value="SNAD1"/>
</dbReference>
<feature type="signal peptide" evidence="1">
    <location>
        <begin position="1"/>
        <end position="22"/>
    </location>
</feature>
<gene>
    <name evidence="2" type="ORF">R3I93_003927</name>
</gene>
<dbReference type="Pfam" id="PF18744">
    <property type="entry name" value="SNAD1"/>
    <property type="match status" value="1"/>
</dbReference>
<proteinExistence type="predicted"/>
<reference evidence="2 3" key="1">
    <citation type="submission" date="2024-02" db="EMBL/GenBank/DDBJ databases">
        <title>Chromosome-level genome assembly of the Eurasian Minnow (Phoxinus phoxinus).</title>
        <authorList>
            <person name="Oriowo T.O."/>
            <person name="Martin S."/>
            <person name="Stange M."/>
            <person name="Chrysostomakis Y."/>
            <person name="Brown T."/>
            <person name="Winkler S."/>
            <person name="Kukowka S."/>
            <person name="Myers E.W."/>
            <person name="Bohne A."/>
        </authorList>
    </citation>
    <scope>NUCLEOTIDE SEQUENCE [LARGE SCALE GENOMIC DNA]</scope>
    <source>
        <strain evidence="2">ZFMK-TIS-60720</strain>
        <tissue evidence="2">Whole Organism</tissue>
    </source>
</reference>
<evidence type="ECO:0000313" key="3">
    <source>
        <dbReference type="Proteomes" id="UP001364617"/>
    </source>
</evidence>
<keyword evidence="1" id="KW-0732">Signal</keyword>
<dbReference type="EMBL" id="JAYKXH010000004">
    <property type="protein sequence ID" value="KAK7171475.1"/>
    <property type="molecule type" value="Genomic_DNA"/>
</dbReference>
<feature type="chain" id="PRO_5042858153" evidence="1">
    <location>
        <begin position="23"/>
        <end position="260"/>
    </location>
</feature>
<evidence type="ECO:0000313" key="2">
    <source>
        <dbReference type="EMBL" id="KAK7171475.1"/>
    </source>
</evidence>
<name>A0AAN9DDC0_9TELE</name>